<evidence type="ECO:0000256" key="7">
    <source>
        <dbReference type="ARBA" id="ARBA00022824"/>
    </source>
</evidence>
<keyword evidence="8 11" id="KW-1133">Transmembrane helix</keyword>
<dbReference type="PANTHER" id="PTHR12468:SF2">
    <property type="entry name" value="GPI MANNOSYLTRANSFERASE 2"/>
    <property type="match status" value="1"/>
</dbReference>
<keyword evidence="7" id="KW-0256">Endoplasmic reticulum</keyword>
<feature type="compositionally biased region" description="Basic and acidic residues" evidence="10">
    <location>
        <begin position="71"/>
        <end position="81"/>
    </location>
</feature>
<evidence type="ECO:0000256" key="8">
    <source>
        <dbReference type="ARBA" id="ARBA00022989"/>
    </source>
</evidence>
<dbReference type="Proteomes" id="UP000006015">
    <property type="component" value="Unassembled WGS sequence"/>
</dbReference>
<evidence type="ECO:0000256" key="11">
    <source>
        <dbReference type="SAM" id="Phobius"/>
    </source>
</evidence>
<evidence type="ECO:0000256" key="9">
    <source>
        <dbReference type="ARBA" id="ARBA00023136"/>
    </source>
</evidence>
<protein>
    <recommendedName>
        <fullName evidence="14">Glycosyltransferase RgtA/B/C/D-like domain-containing protein</fullName>
    </recommendedName>
</protein>
<feature type="transmembrane region" description="Helical" evidence="11">
    <location>
        <begin position="257"/>
        <end position="284"/>
    </location>
</feature>
<evidence type="ECO:0000256" key="10">
    <source>
        <dbReference type="SAM" id="MobiDB-lite"/>
    </source>
</evidence>
<reference evidence="12 13" key="1">
    <citation type="submission" date="2010-04" db="EMBL/GenBank/DDBJ databases">
        <authorList>
            <person name="Weinstock G."/>
            <person name="Sodergren E."/>
            <person name="Clifton S."/>
            <person name="Fulton L."/>
            <person name="Fulton B."/>
            <person name="Courtney L."/>
            <person name="Fronick C."/>
            <person name="Harrison M."/>
            <person name="Strong C."/>
            <person name="Farmer C."/>
            <person name="Delahaunty K."/>
            <person name="Markovic C."/>
            <person name="Hall O."/>
            <person name="Minx P."/>
            <person name="Tomlinson C."/>
            <person name="Mitreva M."/>
            <person name="Hou S."/>
            <person name="Wollam A."/>
            <person name="Pepin K.H."/>
            <person name="Johnson M."/>
            <person name="Bhonagiri V."/>
            <person name="Zhang X."/>
            <person name="Suruliraj S."/>
            <person name="Warren W."/>
            <person name="Chinwalla A."/>
            <person name="Mardis E.R."/>
            <person name="Wilson R.K."/>
        </authorList>
    </citation>
    <scope>NUCLEOTIDE SEQUENCE [LARGE SCALE GENOMIC DNA]</scope>
    <source>
        <strain evidence="12 13">DSM 20306</strain>
    </source>
</reference>
<organism evidence="12 13">
    <name type="scientific">Corynebacterium ammoniagenes DSM 20306</name>
    <dbReference type="NCBI Taxonomy" id="649754"/>
    <lineage>
        <taxon>Bacteria</taxon>
        <taxon>Bacillati</taxon>
        <taxon>Actinomycetota</taxon>
        <taxon>Actinomycetes</taxon>
        <taxon>Mycobacteriales</taxon>
        <taxon>Corynebacteriaceae</taxon>
        <taxon>Corynebacterium</taxon>
    </lineage>
</organism>
<feature type="transmembrane region" description="Helical" evidence="11">
    <location>
        <begin position="352"/>
        <end position="372"/>
    </location>
</feature>
<dbReference type="InterPro" id="IPR007315">
    <property type="entry name" value="PIG-V/Gpi18"/>
</dbReference>
<evidence type="ECO:0008006" key="14">
    <source>
        <dbReference type="Google" id="ProtNLM"/>
    </source>
</evidence>
<feature type="region of interest" description="Disordered" evidence="10">
    <location>
        <begin position="35"/>
        <end position="87"/>
    </location>
</feature>
<keyword evidence="5" id="KW-0808">Transferase</keyword>
<evidence type="ECO:0000256" key="2">
    <source>
        <dbReference type="ARBA" id="ARBA00004687"/>
    </source>
</evidence>
<gene>
    <name evidence="12" type="ORF">HMPREF0281_00536</name>
</gene>
<feature type="transmembrane region" description="Helical" evidence="11">
    <location>
        <begin position="94"/>
        <end position="119"/>
    </location>
</feature>
<feature type="compositionally biased region" description="Polar residues" evidence="10">
    <location>
        <begin position="47"/>
        <end position="57"/>
    </location>
</feature>
<proteinExistence type="predicted"/>
<accession>A0ABN0AH41</accession>
<feature type="transmembrane region" description="Helical" evidence="11">
    <location>
        <begin position="425"/>
        <end position="449"/>
    </location>
</feature>
<comment type="subcellular location">
    <subcellularLocation>
        <location evidence="1">Endoplasmic reticulum membrane</location>
        <topology evidence="1">Multi-pass membrane protein</topology>
    </subcellularLocation>
</comment>
<keyword evidence="13" id="KW-1185">Reference proteome</keyword>
<evidence type="ECO:0000256" key="6">
    <source>
        <dbReference type="ARBA" id="ARBA00022692"/>
    </source>
</evidence>
<keyword evidence="9 11" id="KW-0472">Membrane</keyword>
<evidence type="ECO:0000313" key="13">
    <source>
        <dbReference type="Proteomes" id="UP000006015"/>
    </source>
</evidence>
<feature type="transmembrane region" description="Helical" evidence="11">
    <location>
        <begin position="233"/>
        <end position="250"/>
    </location>
</feature>
<sequence>MCFVYWLNPKTSSRAVWAWILSNGGTLRSQIMSHRPNSAENARADTPTASSKRTVAQTLGLEKWPGADLPGADRRGEDEGKGASTSTANPAVGAWVLALIVVSVGTILRLGMLALLAVVNDDNVWGLLNKWDAAHYVGIAAEGYFAGTIGDAPAEEIRLAFFPAFPMIMRVIHNLTALDFALAGIIFNFLATVCLARGIMALSARWGYGLKGQCAAAIVVTTAPMAIVFNMPYTEALFGALAIWALVALVDKRWWLAGVFIFALSFVRITAIALVAVFAIAVLLHAWRSWKAWVALVISPLPLVGYIWWASAQLDGVGGYFGTQDKHWNSGFDAGVATLKWVFQTLTSTENAGYLLTTLVIIGVPFALVVAWRRVDVGTWLFSLALSANVILSDGVMHSRPRLLLPAAVLFIPWAHAALRHLPRWVAWTCIGCWALFGTWFSAYMLAVFPWAI</sequence>
<evidence type="ECO:0000256" key="1">
    <source>
        <dbReference type="ARBA" id="ARBA00004477"/>
    </source>
</evidence>
<keyword evidence="4" id="KW-0328">Glycosyltransferase</keyword>
<name>A0ABN0AH41_CORAM</name>
<evidence type="ECO:0000313" key="12">
    <source>
        <dbReference type="EMBL" id="EFG82159.1"/>
    </source>
</evidence>
<evidence type="ECO:0000256" key="4">
    <source>
        <dbReference type="ARBA" id="ARBA00022676"/>
    </source>
</evidence>
<evidence type="ECO:0000256" key="3">
    <source>
        <dbReference type="ARBA" id="ARBA00022502"/>
    </source>
</evidence>
<feature type="transmembrane region" description="Helical" evidence="11">
    <location>
        <begin position="171"/>
        <end position="196"/>
    </location>
</feature>
<comment type="pathway">
    <text evidence="2">Glycolipid biosynthesis; glycosylphosphatidylinositol-anchor biosynthesis.</text>
</comment>
<comment type="caution">
    <text evidence="12">The sequence shown here is derived from an EMBL/GenBank/DDBJ whole genome shotgun (WGS) entry which is preliminary data.</text>
</comment>
<dbReference type="PANTHER" id="PTHR12468">
    <property type="entry name" value="GPI MANNOSYLTRANSFERASE 2"/>
    <property type="match status" value="1"/>
</dbReference>
<dbReference type="EMBL" id="ADNS01000003">
    <property type="protein sequence ID" value="EFG82159.1"/>
    <property type="molecule type" value="Genomic_DNA"/>
</dbReference>
<keyword evidence="6 11" id="KW-0812">Transmembrane</keyword>
<feature type="transmembrane region" description="Helical" evidence="11">
    <location>
        <begin position="290"/>
        <end position="309"/>
    </location>
</feature>
<keyword evidence="3" id="KW-0337">GPI-anchor biosynthesis</keyword>
<evidence type="ECO:0000256" key="5">
    <source>
        <dbReference type="ARBA" id="ARBA00022679"/>
    </source>
</evidence>